<dbReference type="Proteomes" id="UP000192257">
    <property type="component" value="Unassembled WGS sequence"/>
</dbReference>
<comment type="caution">
    <text evidence="3">The sequence shown here is derived from an EMBL/GenBank/DDBJ whole genome shotgun (WGS) entry which is preliminary data.</text>
</comment>
<feature type="coiled-coil region" evidence="1">
    <location>
        <begin position="6"/>
        <end position="36"/>
    </location>
</feature>
<accession>A0A1X0P4P6</accession>
<evidence type="ECO:0000256" key="1">
    <source>
        <dbReference type="SAM" id="Coils"/>
    </source>
</evidence>
<proteinExistence type="predicted"/>
<feature type="compositionally biased region" description="Low complexity" evidence="2">
    <location>
        <begin position="333"/>
        <end position="342"/>
    </location>
</feature>
<keyword evidence="1" id="KW-0175">Coiled coil</keyword>
<dbReference type="RefSeq" id="XP_028885486.1">
    <property type="nucleotide sequence ID" value="XM_029023462.1"/>
</dbReference>
<feature type="compositionally biased region" description="Basic and acidic residues" evidence="2">
    <location>
        <begin position="353"/>
        <end position="364"/>
    </location>
</feature>
<feature type="region of interest" description="Disordered" evidence="2">
    <location>
        <begin position="238"/>
        <end position="374"/>
    </location>
</feature>
<keyword evidence="4" id="KW-1185">Reference proteome</keyword>
<feature type="compositionally biased region" description="Pro residues" evidence="2">
    <location>
        <begin position="287"/>
        <end position="297"/>
    </location>
</feature>
<dbReference type="GeneID" id="39983242"/>
<protein>
    <submittedName>
        <fullName evidence="3">Uncharacterized protein</fullName>
    </submittedName>
</protein>
<sequence>MSVDPLMALNDDHRELQRLLKENRELRNANASLRVAVESKRVCSNCKGKTSVSASSSTSAAAAAGGVGTLEGGKEEAGHSSETNSKSSGNSVSLKKMKEELQRTKEELERTQQGERQVSEEYKQLKSLFESFVVEVCEREEAYKLAFLRAYEKIEEQKSLAESLQRQLEERPPPTLISETPVTPTPPLPLPASSSPPVVNGLDPSSLHDLVDTLRTSLSELEFRLGFNADTSNRQIAPVAVSRATRGKGRSAKSVHSSQMENSTHNPQLTENEPQRELQSLTSTTPTPTPTLLPPQPMKREGNQYQESQNKSQENLNKPSVVEPARGAGVLRSSTLSSSHSTTTERKKRVRKTRGETETVKRQAVEGPSESSAASLFKGFTRTTEAPKLSVVNFGTEPIADYLALLEKTDTHGIDILRRELIKFCASNLNILASYAVEHFLSKSSLLASAVTLWKHTERVMHISKGVFEAFIKEAVRKMVHLLSPEGTEPVDHSSQLRCLALVVRMACAVQLRETDQGEEALFVAFYECTVSTLRAWRLGTLVSGQQHVLGPWMLTVRHLCGFVEDFHMVMHYYANLEHVLNALTIPKSLTRYTIQAVMSLCYFTSSSESLTPSVGKSGDIETWMSFCDAMDWSYNELPLDMIVSAAARLLAQSNDAYKHGEALLSLRLLVLQKGFGLLQPLMEELRSSGGEVDVDAAFAELFSLAVIDLQLEDPRDEQWCRAMAFFSDYLSTCSVERVKSAEELIAACKDTHLLVLRAVLQLCHGANAVTEKSVVHLTNILSWAKALQIVLARSSRENENAIVTHPLRKTVLGRQLLYLSQQEL</sequence>
<dbReference type="OrthoDB" id="248429at2759"/>
<gene>
    <name evidence="3" type="ORF">TM35_000064250</name>
</gene>
<feature type="compositionally biased region" description="Low complexity" evidence="2">
    <location>
        <begin position="80"/>
        <end position="93"/>
    </location>
</feature>
<evidence type="ECO:0000256" key="2">
    <source>
        <dbReference type="SAM" id="MobiDB-lite"/>
    </source>
</evidence>
<evidence type="ECO:0000313" key="4">
    <source>
        <dbReference type="Proteomes" id="UP000192257"/>
    </source>
</evidence>
<feature type="compositionally biased region" description="Polar residues" evidence="2">
    <location>
        <begin position="254"/>
        <end position="272"/>
    </location>
</feature>
<name>A0A1X0P4P6_9TRYP</name>
<dbReference type="AlphaFoldDB" id="A0A1X0P4P6"/>
<dbReference type="VEuPathDB" id="TriTrypDB:TM35_000064250"/>
<dbReference type="EMBL" id="NBCO01000006">
    <property type="protein sequence ID" value="ORC91420.1"/>
    <property type="molecule type" value="Genomic_DNA"/>
</dbReference>
<organism evidence="3 4">
    <name type="scientific">Trypanosoma theileri</name>
    <dbReference type="NCBI Taxonomy" id="67003"/>
    <lineage>
        <taxon>Eukaryota</taxon>
        <taxon>Discoba</taxon>
        <taxon>Euglenozoa</taxon>
        <taxon>Kinetoplastea</taxon>
        <taxon>Metakinetoplastina</taxon>
        <taxon>Trypanosomatida</taxon>
        <taxon>Trypanosomatidae</taxon>
        <taxon>Trypanosoma</taxon>
    </lineage>
</organism>
<feature type="compositionally biased region" description="Polar residues" evidence="2">
    <location>
        <begin position="303"/>
        <end position="318"/>
    </location>
</feature>
<reference evidence="3 4" key="1">
    <citation type="submission" date="2017-03" db="EMBL/GenBank/DDBJ databases">
        <title>An alternative strategy for trypanosome survival in the mammalian bloodstream revealed through genome and transcriptome analysis of the ubiquitous bovine parasite Trypanosoma (Megatrypanum) theileri.</title>
        <authorList>
            <person name="Kelly S."/>
            <person name="Ivens A."/>
            <person name="Mott A."/>
            <person name="O'Neill E."/>
            <person name="Emms D."/>
            <person name="Macleod O."/>
            <person name="Voorheis P."/>
            <person name="Matthews J."/>
            <person name="Matthews K."/>
            <person name="Carrington M."/>
        </authorList>
    </citation>
    <scope>NUCLEOTIDE SEQUENCE [LARGE SCALE GENOMIC DNA]</scope>
    <source>
        <strain evidence="3">Edinburgh</strain>
    </source>
</reference>
<feature type="region of interest" description="Disordered" evidence="2">
    <location>
        <begin position="163"/>
        <end position="201"/>
    </location>
</feature>
<evidence type="ECO:0000313" key="3">
    <source>
        <dbReference type="EMBL" id="ORC91420.1"/>
    </source>
</evidence>
<feature type="region of interest" description="Disordered" evidence="2">
    <location>
        <begin position="48"/>
        <end position="95"/>
    </location>
</feature>
<feature type="compositionally biased region" description="Low complexity" evidence="2">
    <location>
        <begin position="48"/>
        <end position="64"/>
    </location>
</feature>